<evidence type="ECO:0000259" key="1">
    <source>
        <dbReference type="Pfam" id="PF13860"/>
    </source>
</evidence>
<accession>X0VWW1</accession>
<gene>
    <name evidence="2" type="ORF">S01H1_59788</name>
</gene>
<organism evidence="2">
    <name type="scientific">marine sediment metagenome</name>
    <dbReference type="NCBI Taxonomy" id="412755"/>
    <lineage>
        <taxon>unclassified sequences</taxon>
        <taxon>metagenomes</taxon>
        <taxon>ecological metagenomes</taxon>
    </lineage>
</organism>
<dbReference type="Gene3D" id="2.60.40.4070">
    <property type="match status" value="1"/>
</dbReference>
<dbReference type="AlphaFoldDB" id="X0VWW1"/>
<dbReference type="NCBIfam" id="TIGR04183">
    <property type="entry name" value="Por_Secre_tail"/>
    <property type="match status" value="1"/>
</dbReference>
<proteinExistence type="predicted"/>
<reference evidence="2" key="1">
    <citation type="journal article" date="2014" name="Front. Microbiol.">
        <title>High frequency of phylogenetically diverse reductive dehalogenase-homologous genes in deep subseafloor sedimentary metagenomes.</title>
        <authorList>
            <person name="Kawai M."/>
            <person name="Futagami T."/>
            <person name="Toyoda A."/>
            <person name="Takaki Y."/>
            <person name="Nishi S."/>
            <person name="Hori S."/>
            <person name="Arai W."/>
            <person name="Tsubouchi T."/>
            <person name="Morono Y."/>
            <person name="Uchiyama I."/>
            <person name="Ito T."/>
            <person name="Fujiyama A."/>
            <person name="Inagaki F."/>
            <person name="Takami H."/>
        </authorList>
    </citation>
    <scope>NUCLEOTIDE SEQUENCE</scope>
    <source>
        <strain evidence="2">Expedition CK06-06</strain>
    </source>
</reference>
<dbReference type="EMBL" id="BARS01039120">
    <property type="protein sequence ID" value="GAG15607.1"/>
    <property type="molecule type" value="Genomic_DNA"/>
</dbReference>
<feature type="non-terminal residue" evidence="2">
    <location>
        <position position="1"/>
    </location>
</feature>
<evidence type="ECO:0000313" key="2">
    <source>
        <dbReference type="EMBL" id="GAG15607.1"/>
    </source>
</evidence>
<protein>
    <recommendedName>
        <fullName evidence="1">FlgD/Vpr Ig-like domain-containing protein</fullName>
    </recommendedName>
</protein>
<feature type="domain" description="FlgD/Vpr Ig-like" evidence="1">
    <location>
        <begin position="105"/>
        <end position="167"/>
    </location>
</feature>
<dbReference type="InterPro" id="IPR025965">
    <property type="entry name" value="FlgD/Vpr_Ig-like"/>
</dbReference>
<dbReference type="Pfam" id="PF13860">
    <property type="entry name" value="FlgD_ig"/>
    <property type="match status" value="1"/>
</dbReference>
<sequence length="180" mass="19815">DWADVATPFDPGEDSCGCSTEGPDGLIDLTLKFAHREILAAIEPVVDGEWRVLTLTGMTYDSTEIRGQDCVKILKKKHVSIFDGGGHLSLASLEGNHPNPFNPETDISFRLAERMNASLVVYNMLGQKVKTLVNGDMVAGTHTVHWDGRDEAGNPAASGVYFYRLKTDTFDQTKRMVLMK</sequence>
<dbReference type="InterPro" id="IPR026444">
    <property type="entry name" value="Secre_tail"/>
</dbReference>
<comment type="caution">
    <text evidence="2">The sequence shown here is derived from an EMBL/GenBank/DDBJ whole genome shotgun (WGS) entry which is preliminary data.</text>
</comment>
<name>X0VWW1_9ZZZZ</name>